<dbReference type="EMBL" id="MLFU01000071">
    <property type="protein sequence ID" value="KAK1486668.1"/>
    <property type="molecule type" value="Genomic_DNA"/>
</dbReference>
<gene>
    <name evidence="2" type="ORF">CTAM01_12101</name>
</gene>
<accession>A0ABQ9QVX1</accession>
<name>A0ABQ9QVX1_9PEZI</name>
<comment type="caution">
    <text evidence="2">The sequence shown here is derived from an EMBL/GenBank/DDBJ whole genome shotgun (WGS) entry which is preliminary data.</text>
</comment>
<dbReference type="GeneID" id="85412346"/>
<feature type="region of interest" description="Disordered" evidence="1">
    <location>
        <begin position="101"/>
        <end position="126"/>
    </location>
</feature>
<evidence type="ECO:0000313" key="3">
    <source>
        <dbReference type="Proteomes" id="UP001227543"/>
    </source>
</evidence>
<protein>
    <submittedName>
        <fullName evidence="2">Uncharacterized protein</fullName>
    </submittedName>
</protein>
<evidence type="ECO:0000256" key="1">
    <source>
        <dbReference type="SAM" id="MobiDB-lite"/>
    </source>
</evidence>
<feature type="compositionally biased region" description="Basic and acidic residues" evidence="1">
    <location>
        <begin position="116"/>
        <end position="126"/>
    </location>
</feature>
<evidence type="ECO:0000313" key="2">
    <source>
        <dbReference type="EMBL" id="KAK1486668.1"/>
    </source>
</evidence>
<keyword evidence="3" id="KW-1185">Reference proteome</keyword>
<dbReference type="RefSeq" id="XP_060377241.1">
    <property type="nucleotide sequence ID" value="XM_060528108.1"/>
</dbReference>
<dbReference type="Proteomes" id="UP001227543">
    <property type="component" value="Unassembled WGS sequence"/>
</dbReference>
<reference evidence="2 3" key="1">
    <citation type="submission" date="2016-10" db="EMBL/GenBank/DDBJ databases">
        <title>The genome sequence of Colletotrichum fioriniae PJ7.</title>
        <authorList>
            <person name="Baroncelli R."/>
        </authorList>
    </citation>
    <scope>NUCLEOTIDE SEQUENCE [LARGE SCALE GENOMIC DNA]</scope>
    <source>
        <strain evidence="2 3">Tom-12</strain>
    </source>
</reference>
<organism evidence="2 3">
    <name type="scientific">Colletotrichum tamarilloi</name>
    <dbReference type="NCBI Taxonomy" id="1209934"/>
    <lineage>
        <taxon>Eukaryota</taxon>
        <taxon>Fungi</taxon>
        <taxon>Dikarya</taxon>
        <taxon>Ascomycota</taxon>
        <taxon>Pezizomycotina</taxon>
        <taxon>Sordariomycetes</taxon>
        <taxon>Hypocreomycetidae</taxon>
        <taxon>Glomerellales</taxon>
        <taxon>Glomerellaceae</taxon>
        <taxon>Colletotrichum</taxon>
        <taxon>Colletotrichum acutatum species complex</taxon>
    </lineage>
</organism>
<sequence>MQGTSNQSPVSSHLLIFPERRLPGSNTEEPQPRTWSGLLSPAALWHSCSSADLLSCRLTRLATPPFPLACVSWVLFRFLAFVANTPQSYFARTATHLPHSLVPNGSHAQQASRLGRVAEESGRTLT</sequence>
<proteinExistence type="predicted"/>